<dbReference type="RefSeq" id="WP_084116907.1">
    <property type="nucleotide sequence ID" value="NZ_FWXH01000015.1"/>
</dbReference>
<protein>
    <recommendedName>
        <fullName evidence="3">DUF4004 domain-containing protein</fullName>
    </recommendedName>
</protein>
<dbReference type="Proteomes" id="UP000192468">
    <property type="component" value="Unassembled WGS sequence"/>
</dbReference>
<accession>A0A1W1XT94</accession>
<evidence type="ECO:0008006" key="3">
    <source>
        <dbReference type="Google" id="ProtNLM"/>
    </source>
</evidence>
<gene>
    <name evidence="1" type="ORF">SAMN02745134_03045</name>
</gene>
<dbReference type="AlphaFoldDB" id="A0A1W1XT94"/>
<organism evidence="1 2">
    <name type="scientific">Clostridium acidisoli DSM 12555</name>
    <dbReference type="NCBI Taxonomy" id="1121291"/>
    <lineage>
        <taxon>Bacteria</taxon>
        <taxon>Bacillati</taxon>
        <taxon>Bacillota</taxon>
        <taxon>Clostridia</taxon>
        <taxon>Eubacteriales</taxon>
        <taxon>Clostridiaceae</taxon>
        <taxon>Clostridium</taxon>
    </lineage>
</organism>
<dbReference type="Pfam" id="PF13171">
    <property type="entry name" value="DUF4004"/>
    <property type="match status" value="1"/>
</dbReference>
<dbReference type="InterPro" id="IPR025063">
    <property type="entry name" value="DUF4004"/>
</dbReference>
<dbReference type="EMBL" id="FWXH01000015">
    <property type="protein sequence ID" value="SMC27065.1"/>
    <property type="molecule type" value="Genomic_DNA"/>
</dbReference>
<name>A0A1W1XT94_9CLOT</name>
<keyword evidence="2" id="KW-1185">Reference proteome</keyword>
<reference evidence="1 2" key="1">
    <citation type="submission" date="2017-04" db="EMBL/GenBank/DDBJ databases">
        <authorList>
            <person name="Afonso C.L."/>
            <person name="Miller P.J."/>
            <person name="Scott M.A."/>
            <person name="Spackman E."/>
            <person name="Goraichik I."/>
            <person name="Dimitrov K.M."/>
            <person name="Suarez D.L."/>
            <person name="Swayne D.E."/>
        </authorList>
    </citation>
    <scope>NUCLEOTIDE SEQUENCE [LARGE SCALE GENOMIC DNA]</scope>
    <source>
        <strain evidence="1 2">DSM 12555</strain>
    </source>
</reference>
<evidence type="ECO:0000313" key="1">
    <source>
        <dbReference type="EMBL" id="SMC27065.1"/>
    </source>
</evidence>
<dbReference type="OrthoDB" id="1648298at2"/>
<dbReference type="STRING" id="1121291.SAMN02745134_03045"/>
<sequence>MEESLISKKELLELTKISYGQLYRWKRKKLIPEDWFIKKSSFTGQETFFPREKILERVEKIKNMKDDSSLDDLAQIFSPKLSDIKLTGKEILDRKILIKDVINICTTDENLEAVYSFYEILYMDVVQRCLMDGSISIEESKIVFETIKNNYNKYIEKNCEIVFVRKMGVGISMVLGLPNQIYFEKSAKLVMRLNINMCIEELKLKLKELF</sequence>
<proteinExistence type="predicted"/>
<evidence type="ECO:0000313" key="2">
    <source>
        <dbReference type="Proteomes" id="UP000192468"/>
    </source>
</evidence>